<dbReference type="eggNOG" id="ENOG502S5A4">
    <property type="taxonomic scope" value="Eukaryota"/>
</dbReference>
<name>W1P0E6_AMBTC</name>
<accession>W1P0E6</accession>
<dbReference type="EMBL" id="KI394358">
    <property type="protein sequence ID" value="ERN03302.1"/>
    <property type="molecule type" value="Genomic_DNA"/>
</dbReference>
<keyword evidence="3" id="KW-0804">Transcription</keyword>
<dbReference type="PANTHER" id="PTHR33124">
    <property type="entry name" value="TRANSCRIPTION FACTOR IBH1-LIKE 1"/>
    <property type="match status" value="1"/>
</dbReference>
<sequence>MGIDIQSLLPSLSLKGTKTLQLRALSHSPYGYSWKRALRIQYRRSGRMNGVLGRERKARSLSKKRKRCVDGVGRRVEALKKLVPNGESEGLDGLFRETADYITCLQMQVKVMQIMVDFFSDSSNLGVGESEVSM</sequence>
<evidence type="ECO:0000256" key="1">
    <source>
        <dbReference type="ARBA" id="ARBA00004123"/>
    </source>
</evidence>
<dbReference type="AlphaFoldDB" id="W1P0E6"/>
<dbReference type="PANTHER" id="PTHR33124:SF39">
    <property type="entry name" value="TRANSCRIPTION FACTOR UPBEAT1"/>
    <property type="match status" value="1"/>
</dbReference>
<dbReference type="KEGG" id="atr:18431439"/>
<evidence type="ECO:0008006" key="7">
    <source>
        <dbReference type="Google" id="ProtNLM"/>
    </source>
</evidence>
<dbReference type="InterPro" id="IPR044549">
    <property type="entry name" value="bHLH_AtIBH1-like"/>
</dbReference>
<evidence type="ECO:0000256" key="4">
    <source>
        <dbReference type="ARBA" id="ARBA00023242"/>
    </source>
</evidence>
<dbReference type="GO" id="GO:0006355">
    <property type="term" value="P:regulation of DNA-templated transcription"/>
    <property type="evidence" value="ECO:0007669"/>
    <property type="project" value="InterPro"/>
</dbReference>
<comment type="subcellular location">
    <subcellularLocation>
        <location evidence="1">Nucleus</location>
    </subcellularLocation>
</comment>
<proteinExistence type="predicted"/>
<protein>
    <recommendedName>
        <fullName evidence="7">BHLH domain-containing protein</fullName>
    </recommendedName>
</protein>
<keyword evidence="4" id="KW-0539">Nucleus</keyword>
<gene>
    <name evidence="5" type="ORF">AMTR_s00003p00228840</name>
</gene>
<dbReference type="InterPro" id="IPR044660">
    <property type="entry name" value="IBH1-like"/>
</dbReference>
<evidence type="ECO:0000256" key="2">
    <source>
        <dbReference type="ARBA" id="ARBA00023015"/>
    </source>
</evidence>
<evidence type="ECO:0000313" key="6">
    <source>
        <dbReference type="Proteomes" id="UP000017836"/>
    </source>
</evidence>
<evidence type="ECO:0000313" key="5">
    <source>
        <dbReference type="EMBL" id="ERN03302.1"/>
    </source>
</evidence>
<dbReference type="OrthoDB" id="1935502at2759"/>
<organism evidence="5 6">
    <name type="scientific">Amborella trichopoda</name>
    <dbReference type="NCBI Taxonomy" id="13333"/>
    <lineage>
        <taxon>Eukaryota</taxon>
        <taxon>Viridiplantae</taxon>
        <taxon>Streptophyta</taxon>
        <taxon>Embryophyta</taxon>
        <taxon>Tracheophyta</taxon>
        <taxon>Spermatophyta</taxon>
        <taxon>Magnoliopsida</taxon>
        <taxon>Amborellales</taxon>
        <taxon>Amborellaceae</taxon>
        <taxon>Amborella</taxon>
    </lineage>
</organism>
<dbReference type="Gramene" id="ERN03302">
    <property type="protein sequence ID" value="ERN03302"/>
    <property type="gene ID" value="AMTR_s00003p00228840"/>
</dbReference>
<evidence type="ECO:0000256" key="3">
    <source>
        <dbReference type="ARBA" id="ARBA00023163"/>
    </source>
</evidence>
<keyword evidence="6" id="KW-1185">Reference proteome</keyword>
<dbReference type="HOGENOM" id="CLU_161672_0_0_1"/>
<keyword evidence="2" id="KW-0805">Transcription regulation</keyword>
<dbReference type="STRING" id="13333.W1P0E6"/>
<reference evidence="6" key="1">
    <citation type="journal article" date="2013" name="Science">
        <title>The Amborella genome and the evolution of flowering plants.</title>
        <authorList>
            <consortium name="Amborella Genome Project"/>
        </authorList>
    </citation>
    <scope>NUCLEOTIDE SEQUENCE [LARGE SCALE GENOMIC DNA]</scope>
</reference>
<dbReference type="CDD" id="cd11444">
    <property type="entry name" value="bHLH_AtIBH1_like"/>
    <property type="match status" value="1"/>
</dbReference>
<dbReference type="Proteomes" id="UP000017836">
    <property type="component" value="Unassembled WGS sequence"/>
</dbReference>
<dbReference type="GO" id="GO:0005634">
    <property type="term" value="C:nucleus"/>
    <property type="evidence" value="ECO:0007669"/>
    <property type="project" value="UniProtKB-SubCell"/>
</dbReference>